<protein>
    <submittedName>
        <fullName evidence="2">Helix-turn-helix transcriptional regulator</fullName>
    </submittedName>
</protein>
<proteinExistence type="predicted"/>
<keyword evidence="3" id="KW-1185">Reference proteome</keyword>
<evidence type="ECO:0000313" key="3">
    <source>
        <dbReference type="Proteomes" id="UP000663918"/>
    </source>
</evidence>
<gene>
    <name evidence="2" type="ORF">IFJ75_10280</name>
</gene>
<reference evidence="2" key="1">
    <citation type="submission" date="2020-09" db="EMBL/GenBank/DDBJ databases">
        <title>Brevundimonas sp. LVF2 isolated from a puddle in Goettingen, Germany.</title>
        <authorList>
            <person name="Friedrich I."/>
            <person name="Klassen A."/>
            <person name="Hannes N."/>
            <person name="Schneider D."/>
            <person name="Hertel R."/>
            <person name="Daniel R."/>
        </authorList>
    </citation>
    <scope>NUCLEOTIDE SEQUENCE</scope>
    <source>
        <strain evidence="2">LVF2</strain>
    </source>
</reference>
<dbReference type="InterPro" id="IPR001387">
    <property type="entry name" value="Cro/C1-type_HTH"/>
</dbReference>
<dbReference type="PROSITE" id="PS50943">
    <property type="entry name" value="HTH_CROC1"/>
    <property type="match status" value="1"/>
</dbReference>
<dbReference type="Proteomes" id="UP000663918">
    <property type="component" value="Chromosome"/>
</dbReference>
<dbReference type="AlphaFoldDB" id="A0A975C569"/>
<evidence type="ECO:0000259" key="1">
    <source>
        <dbReference type="PROSITE" id="PS50943"/>
    </source>
</evidence>
<organism evidence="2 3">
    <name type="scientific">Brevundimonas goettingensis</name>
    <dbReference type="NCBI Taxonomy" id="2774190"/>
    <lineage>
        <taxon>Bacteria</taxon>
        <taxon>Pseudomonadati</taxon>
        <taxon>Pseudomonadota</taxon>
        <taxon>Alphaproteobacteria</taxon>
        <taxon>Caulobacterales</taxon>
        <taxon>Caulobacteraceae</taxon>
        <taxon>Brevundimonas</taxon>
    </lineage>
</organism>
<dbReference type="GO" id="GO:0003677">
    <property type="term" value="F:DNA binding"/>
    <property type="evidence" value="ECO:0007669"/>
    <property type="project" value="InterPro"/>
</dbReference>
<dbReference type="CDD" id="cd00093">
    <property type="entry name" value="HTH_XRE"/>
    <property type="match status" value="1"/>
</dbReference>
<evidence type="ECO:0000313" key="2">
    <source>
        <dbReference type="EMBL" id="QTC93299.1"/>
    </source>
</evidence>
<name>A0A975C569_9CAUL</name>
<dbReference type="SUPFAM" id="SSF47413">
    <property type="entry name" value="lambda repressor-like DNA-binding domains"/>
    <property type="match status" value="1"/>
</dbReference>
<dbReference type="EMBL" id="CP062222">
    <property type="protein sequence ID" value="QTC93299.1"/>
    <property type="molecule type" value="Genomic_DNA"/>
</dbReference>
<dbReference type="KEGG" id="bgoe:IFJ75_10280"/>
<feature type="domain" description="HTH cro/C1-type" evidence="1">
    <location>
        <begin position="23"/>
        <end position="77"/>
    </location>
</feature>
<accession>A0A975C569</accession>
<sequence length="140" mass="15601">MARGDGDSATNPHPVDRLVGRRVAEKRVALGYNQGDLGRALGLTFQQIQKYEKGTNRISASKLWMISQFFGVDISYFFEGLPRDSAEGETEALVPTPNLDYPPTRMTLEMSALAPQLSTRRQKLALDMVREMLHETSAEA</sequence>
<dbReference type="Pfam" id="PF01381">
    <property type="entry name" value="HTH_3"/>
    <property type="match status" value="1"/>
</dbReference>
<dbReference type="SMART" id="SM00530">
    <property type="entry name" value="HTH_XRE"/>
    <property type="match status" value="1"/>
</dbReference>
<dbReference type="InterPro" id="IPR010982">
    <property type="entry name" value="Lambda_DNA-bd_dom_sf"/>
</dbReference>
<dbReference type="Gene3D" id="1.10.260.40">
    <property type="entry name" value="lambda repressor-like DNA-binding domains"/>
    <property type="match status" value="1"/>
</dbReference>